<feature type="region of interest" description="Disordered" evidence="1">
    <location>
        <begin position="1"/>
        <end position="33"/>
    </location>
</feature>
<organism evidence="2 3">
    <name type="scientific">Rangifer tarandus platyrhynchus</name>
    <name type="common">Svalbard reindeer</name>
    <dbReference type="NCBI Taxonomy" id="3082113"/>
    <lineage>
        <taxon>Eukaryota</taxon>
        <taxon>Metazoa</taxon>
        <taxon>Chordata</taxon>
        <taxon>Craniata</taxon>
        <taxon>Vertebrata</taxon>
        <taxon>Euteleostomi</taxon>
        <taxon>Mammalia</taxon>
        <taxon>Eutheria</taxon>
        <taxon>Laurasiatheria</taxon>
        <taxon>Artiodactyla</taxon>
        <taxon>Ruminantia</taxon>
        <taxon>Pecora</taxon>
        <taxon>Cervidae</taxon>
        <taxon>Odocoileinae</taxon>
        <taxon>Rangifer</taxon>
    </lineage>
</organism>
<protein>
    <submittedName>
        <fullName evidence="2">Uncharacterized protein</fullName>
    </submittedName>
</protein>
<evidence type="ECO:0000313" key="3">
    <source>
        <dbReference type="Proteomes" id="UP001176941"/>
    </source>
</evidence>
<keyword evidence="3" id="KW-1185">Reference proteome</keyword>
<accession>A0ABN8XV25</accession>
<gene>
    <name evidence="2" type="ORF">MRATA1EN1_LOCUS1928</name>
</gene>
<evidence type="ECO:0000256" key="1">
    <source>
        <dbReference type="SAM" id="MobiDB-lite"/>
    </source>
</evidence>
<evidence type="ECO:0000313" key="2">
    <source>
        <dbReference type="EMBL" id="CAI9152966.1"/>
    </source>
</evidence>
<dbReference type="Proteomes" id="UP001176941">
    <property type="component" value="Chromosome 10"/>
</dbReference>
<reference evidence="2" key="1">
    <citation type="submission" date="2023-04" db="EMBL/GenBank/DDBJ databases">
        <authorList>
            <consortium name="ELIXIR-Norway"/>
        </authorList>
    </citation>
    <scope>NUCLEOTIDE SEQUENCE [LARGE SCALE GENOMIC DNA]</scope>
</reference>
<proteinExistence type="predicted"/>
<sequence length="104" mass="11187">MHVQPRQAWSTRARVCTGARHTHGSSPPTPQIHQGAGLALLKALQETRMSQRSGHKKDSPGPCLPGTCPPPCLPPPPTPAMCPSHWCNKFSAILPSRGIGDRVR</sequence>
<name>A0ABN8XV25_RANTA</name>
<dbReference type="EMBL" id="OX459946">
    <property type="protein sequence ID" value="CAI9152966.1"/>
    <property type="molecule type" value="Genomic_DNA"/>
</dbReference>